<dbReference type="PANTHER" id="PTHR10314">
    <property type="entry name" value="CYSTATHIONINE BETA-SYNTHASE"/>
    <property type="match status" value="1"/>
</dbReference>
<dbReference type="OrthoDB" id="9805733at2"/>
<feature type="domain" description="Tryptophan synthase beta chain-like PALP" evidence="9">
    <location>
        <begin position="9"/>
        <end position="298"/>
    </location>
</feature>
<comment type="caution">
    <text evidence="10">The sequence shown here is derived from an EMBL/GenBank/DDBJ whole genome shotgun (WGS) entry which is preliminary data.</text>
</comment>
<dbReference type="EMBL" id="WURB01000016">
    <property type="protein sequence ID" value="MXQ13459.1"/>
    <property type="molecule type" value="Genomic_DNA"/>
</dbReference>
<dbReference type="Gene3D" id="3.40.50.1100">
    <property type="match status" value="2"/>
</dbReference>
<evidence type="ECO:0000256" key="6">
    <source>
        <dbReference type="ARBA" id="ARBA00022898"/>
    </source>
</evidence>
<evidence type="ECO:0000256" key="1">
    <source>
        <dbReference type="ARBA" id="ARBA00001933"/>
    </source>
</evidence>
<evidence type="ECO:0000313" key="11">
    <source>
        <dbReference type="Proteomes" id="UP000436483"/>
    </source>
</evidence>
<reference evidence="10 11" key="1">
    <citation type="submission" date="2019-12" db="EMBL/GenBank/DDBJ databases">
        <authorList>
            <person name="Yuan C.-G."/>
        </authorList>
    </citation>
    <scope>NUCLEOTIDE SEQUENCE [LARGE SCALE GENOMIC DNA]</scope>
    <source>
        <strain evidence="10 11">KCTC 23863</strain>
    </source>
</reference>
<dbReference type="InterPro" id="IPR036052">
    <property type="entry name" value="TrpB-like_PALP_sf"/>
</dbReference>
<dbReference type="EC" id="2.5.1.47" evidence="3"/>
<dbReference type="InterPro" id="IPR001926">
    <property type="entry name" value="TrpB-like_PALP"/>
</dbReference>
<evidence type="ECO:0000256" key="2">
    <source>
        <dbReference type="ARBA" id="ARBA00007103"/>
    </source>
</evidence>
<dbReference type="Proteomes" id="UP000436483">
    <property type="component" value="Unassembled WGS sequence"/>
</dbReference>
<organism evidence="10 11">
    <name type="scientific">Microvirga makkahensis</name>
    <dbReference type="NCBI Taxonomy" id="1128670"/>
    <lineage>
        <taxon>Bacteria</taxon>
        <taxon>Pseudomonadati</taxon>
        <taxon>Pseudomonadota</taxon>
        <taxon>Alphaproteobacteria</taxon>
        <taxon>Hyphomicrobiales</taxon>
        <taxon>Methylobacteriaceae</taxon>
        <taxon>Microvirga</taxon>
    </lineage>
</organism>
<dbReference type="PROSITE" id="PS00901">
    <property type="entry name" value="CYS_SYNTHASE"/>
    <property type="match status" value="1"/>
</dbReference>
<comment type="catalytic activity">
    <reaction evidence="8">
        <text>O-acetyl-L-serine + hydrogen sulfide = L-cysteine + acetate</text>
        <dbReference type="Rhea" id="RHEA:14829"/>
        <dbReference type="ChEBI" id="CHEBI:29919"/>
        <dbReference type="ChEBI" id="CHEBI:30089"/>
        <dbReference type="ChEBI" id="CHEBI:35235"/>
        <dbReference type="ChEBI" id="CHEBI:58340"/>
        <dbReference type="EC" id="2.5.1.47"/>
    </reaction>
</comment>
<proteinExistence type="inferred from homology"/>
<dbReference type="GO" id="GO:0004124">
    <property type="term" value="F:cysteine synthase activity"/>
    <property type="evidence" value="ECO:0007669"/>
    <property type="project" value="UniProtKB-EC"/>
</dbReference>
<gene>
    <name evidence="10" type="ORF">GR328_18720</name>
</gene>
<dbReference type="FunFam" id="3.40.50.1100:FF:000006">
    <property type="entry name" value="Cysteine synthase"/>
    <property type="match status" value="1"/>
</dbReference>
<name>A0A7X3SQU2_9HYPH</name>
<evidence type="ECO:0000256" key="7">
    <source>
        <dbReference type="ARBA" id="ARBA00023192"/>
    </source>
</evidence>
<evidence type="ECO:0000256" key="3">
    <source>
        <dbReference type="ARBA" id="ARBA00012681"/>
    </source>
</evidence>
<keyword evidence="4" id="KW-0028">Amino-acid biosynthesis</keyword>
<dbReference type="GO" id="GO:0006535">
    <property type="term" value="P:cysteine biosynthetic process from serine"/>
    <property type="evidence" value="ECO:0007669"/>
    <property type="project" value="InterPro"/>
</dbReference>
<accession>A0A7X3SQU2</accession>
<dbReference type="InterPro" id="IPR001216">
    <property type="entry name" value="P-phosphate_BS"/>
</dbReference>
<evidence type="ECO:0000256" key="4">
    <source>
        <dbReference type="ARBA" id="ARBA00022605"/>
    </source>
</evidence>
<keyword evidence="7" id="KW-0198">Cysteine biosynthesis</keyword>
<comment type="similarity">
    <text evidence="2">Belongs to the cysteine synthase/cystathionine beta-synthase family.</text>
</comment>
<reference evidence="10 11" key="2">
    <citation type="submission" date="2020-01" db="EMBL/GenBank/DDBJ databases">
        <title>Microvirga sp. nov., an arsenate reduction bacterium isolated from Tibet hotspring sediments.</title>
        <authorList>
            <person name="Xian W.-D."/>
            <person name="Li W.-J."/>
        </authorList>
    </citation>
    <scope>NUCLEOTIDE SEQUENCE [LARGE SCALE GENOMIC DNA]</scope>
    <source>
        <strain evidence="10 11">KCTC 23863</strain>
    </source>
</reference>
<dbReference type="SUPFAM" id="SSF53686">
    <property type="entry name" value="Tryptophan synthase beta subunit-like PLP-dependent enzymes"/>
    <property type="match status" value="1"/>
</dbReference>
<evidence type="ECO:0000256" key="5">
    <source>
        <dbReference type="ARBA" id="ARBA00022679"/>
    </source>
</evidence>
<keyword evidence="11" id="KW-1185">Reference proteome</keyword>
<dbReference type="Pfam" id="PF00291">
    <property type="entry name" value="PALP"/>
    <property type="match status" value="1"/>
</dbReference>
<evidence type="ECO:0000256" key="8">
    <source>
        <dbReference type="ARBA" id="ARBA00047931"/>
    </source>
</evidence>
<dbReference type="InterPro" id="IPR050214">
    <property type="entry name" value="Cys_Synth/Cystath_Beta-Synth"/>
</dbReference>
<sequence>MSDRQQSILDRIGNTSLLALRRIAPSNGTRVLLKLENENPTGSMKDRMALAMIEAAEADGRLSSGAPVVEYTGGSTGVSLSLVCAVKGHPLHIVSSDAFAREKLDHMRILGAKLQVVPSDSGRMTEKLTRDMIEAARVIAKNIGAFWTDQMRNRDQLAAYHAMADEIWMQTGGRIDGFVQSVGTAASLRGIAKGLRRHDERICIVAVEPAESAVLSGGPSGAHRIDGIGAGYVVPLWREGIADAVERVSTEEAVTMAFRLAREEGFFAGTSTGANVVAALRLAERLGPGATIVTVMCDTGMKYLRTFGARLAETSAP</sequence>
<evidence type="ECO:0000313" key="10">
    <source>
        <dbReference type="EMBL" id="MXQ13459.1"/>
    </source>
</evidence>
<dbReference type="CDD" id="cd01561">
    <property type="entry name" value="CBS_like"/>
    <property type="match status" value="1"/>
</dbReference>
<comment type="cofactor">
    <cofactor evidence="1">
        <name>pyridoxal 5'-phosphate</name>
        <dbReference type="ChEBI" id="CHEBI:597326"/>
    </cofactor>
</comment>
<evidence type="ECO:0000259" key="9">
    <source>
        <dbReference type="Pfam" id="PF00291"/>
    </source>
</evidence>
<keyword evidence="6" id="KW-0663">Pyridoxal phosphate</keyword>
<protein>
    <recommendedName>
        <fullName evidence="3">cysteine synthase</fullName>
        <ecNumber evidence="3">2.5.1.47</ecNumber>
    </recommendedName>
</protein>
<dbReference type="AlphaFoldDB" id="A0A7X3SQU2"/>
<keyword evidence="5" id="KW-0808">Transferase</keyword>
<dbReference type="RefSeq" id="WP_160886468.1">
    <property type="nucleotide sequence ID" value="NZ_WURB01000016.1"/>
</dbReference>